<dbReference type="InterPro" id="IPR029058">
    <property type="entry name" value="AB_hydrolase_fold"/>
</dbReference>
<dbReference type="Proteomes" id="UP000661193">
    <property type="component" value="Unassembled WGS sequence"/>
</dbReference>
<gene>
    <name evidence="1" type="ORF">JMF97_30890</name>
</gene>
<keyword evidence="1" id="KW-0378">Hydrolase</keyword>
<proteinExistence type="predicted"/>
<keyword evidence="2" id="KW-1185">Reference proteome</keyword>
<name>A0ABS1UVZ3_9ACTN</name>
<protein>
    <submittedName>
        <fullName evidence="1">Alpha/beta hydrolase</fullName>
    </submittedName>
</protein>
<dbReference type="SUPFAM" id="SSF53474">
    <property type="entry name" value="alpha/beta-Hydrolases"/>
    <property type="match status" value="1"/>
</dbReference>
<organism evidence="1 2">
    <name type="scientific">Micromonospora fiedleri</name>
    <dbReference type="NCBI Taxonomy" id="1157498"/>
    <lineage>
        <taxon>Bacteria</taxon>
        <taxon>Bacillati</taxon>
        <taxon>Actinomycetota</taxon>
        <taxon>Actinomycetes</taxon>
        <taxon>Micromonosporales</taxon>
        <taxon>Micromonosporaceae</taxon>
        <taxon>Micromonospora</taxon>
    </lineage>
</organism>
<dbReference type="GO" id="GO:0016787">
    <property type="term" value="F:hydrolase activity"/>
    <property type="evidence" value="ECO:0007669"/>
    <property type="project" value="UniProtKB-KW"/>
</dbReference>
<evidence type="ECO:0000313" key="2">
    <source>
        <dbReference type="Proteomes" id="UP000661193"/>
    </source>
</evidence>
<accession>A0ABS1UVZ3</accession>
<reference evidence="1 2" key="1">
    <citation type="submission" date="2021-01" db="EMBL/GenBank/DDBJ databases">
        <title>Genome sequencing of Micromonospora fiedleri MG-37.</title>
        <authorList>
            <person name="Moreland P.E.J."/>
            <person name="Stach J.E.M."/>
        </authorList>
    </citation>
    <scope>NUCLEOTIDE SEQUENCE [LARGE SCALE GENOMIC DNA]</scope>
    <source>
        <strain evidence="1 2">MG-37</strain>
    </source>
</reference>
<sequence>MGRNAIIFHGTGGSPDNCWYPWLAGRLAARGYAVEVPHHPGINVEPITMFLPKVLGSQTFDEDTVLVGHSGGPALLLALLQHLEVTHAQAILVGGCSTPPNHGDGPVPQ</sequence>
<comment type="caution">
    <text evidence="1">The sequence shown here is derived from an EMBL/GenBank/DDBJ whole genome shotgun (WGS) entry which is preliminary data.</text>
</comment>
<evidence type="ECO:0000313" key="1">
    <source>
        <dbReference type="EMBL" id="MBL6280545.1"/>
    </source>
</evidence>
<feature type="non-terminal residue" evidence="1">
    <location>
        <position position="109"/>
    </location>
</feature>
<dbReference type="Gene3D" id="3.40.50.1820">
    <property type="entry name" value="alpha/beta hydrolase"/>
    <property type="match status" value="1"/>
</dbReference>
<dbReference type="EMBL" id="JAETXL010000112">
    <property type="protein sequence ID" value="MBL6280545.1"/>
    <property type="molecule type" value="Genomic_DNA"/>
</dbReference>